<comment type="caution">
    <text evidence="1">The sequence shown here is derived from an EMBL/GenBank/DDBJ whole genome shotgun (WGS) entry which is preliminary data.</text>
</comment>
<name>A0AAV9ZYJ5_9AGAR</name>
<gene>
    <name evidence="1" type="ORF">R3P38DRAFT_3071995</name>
</gene>
<sequence>MHLQHHTMPPRFATAQADYSLFPKQALHQQLGDFPIDSQNGPIQDDYRPLTEQQMRERLKGLIIPFATLTTEQKHHAYLPTLNGDIDFEKRRSQDDYRGLTEQQLRERLKGLVIPVAILEPEQKQHAVSSLERDMSIDVENDGRHSYGLGWTEKSCLTTPSPLEGAFAGVALPDNDKKLFASMVSSVTGTLDIDGVTWSEDEQRQVLRSFCGTHKKGTTFDLLMKRTAATMSTKATHHVLRFYHWALANSMFRVRGTGNQAN</sequence>
<dbReference type="EMBL" id="JAWWNJ010000098">
    <property type="protein sequence ID" value="KAK6996212.1"/>
    <property type="molecule type" value="Genomic_DNA"/>
</dbReference>
<reference evidence="1 2" key="1">
    <citation type="journal article" date="2024" name="J Genomics">
        <title>Draft genome sequencing and assembly of Favolaschia claudopus CIRM-BRFM 2984 isolated from oak limbs.</title>
        <authorList>
            <person name="Navarro D."/>
            <person name="Drula E."/>
            <person name="Chaduli D."/>
            <person name="Cazenave R."/>
            <person name="Ahrendt S."/>
            <person name="Wang J."/>
            <person name="Lipzen A."/>
            <person name="Daum C."/>
            <person name="Barry K."/>
            <person name="Grigoriev I.V."/>
            <person name="Favel A."/>
            <person name="Rosso M.N."/>
            <person name="Martin F."/>
        </authorList>
    </citation>
    <scope>NUCLEOTIDE SEQUENCE [LARGE SCALE GENOMIC DNA]</scope>
    <source>
        <strain evidence="1 2">CIRM-BRFM 2984</strain>
    </source>
</reference>
<keyword evidence="2" id="KW-1185">Reference proteome</keyword>
<protein>
    <submittedName>
        <fullName evidence="1">Uncharacterized protein</fullName>
    </submittedName>
</protein>
<evidence type="ECO:0000313" key="2">
    <source>
        <dbReference type="Proteomes" id="UP001362999"/>
    </source>
</evidence>
<organism evidence="1 2">
    <name type="scientific">Favolaschia claudopus</name>
    <dbReference type="NCBI Taxonomy" id="2862362"/>
    <lineage>
        <taxon>Eukaryota</taxon>
        <taxon>Fungi</taxon>
        <taxon>Dikarya</taxon>
        <taxon>Basidiomycota</taxon>
        <taxon>Agaricomycotina</taxon>
        <taxon>Agaricomycetes</taxon>
        <taxon>Agaricomycetidae</taxon>
        <taxon>Agaricales</taxon>
        <taxon>Marasmiineae</taxon>
        <taxon>Mycenaceae</taxon>
        <taxon>Favolaschia</taxon>
    </lineage>
</organism>
<dbReference type="Proteomes" id="UP001362999">
    <property type="component" value="Unassembled WGS sequence"/>
</dbReference>
<proteinExistence type="predicted"/>
<dbReference type="AlphaFoldDB" id="A0AAV9ZYJ5"/>
<evidence type="ECO:0000313" key="1">
    <source>
        <dbReference type="EMBL" id="KAK6996212.1"/>
    </source>
</evidence>
<accession>A0AAV9ZYJ5</accession>